<dbReference type="SUPFAM" id="SSF46785">
    <property type="entry name" value="Winged helix' DNA-binding domain"/>
    <property type="match status" value="1"/>
</dbReference>
<dbReference type="GO" id="GO:0003677">
    <property type="term" value="F:DNA binding"/>
    <property type="evidence" value="ECO:0007669"/>
    <property type="project" value="UniProtKB-KW"/>
</dbReference>
<name>A0A916VQM3_9RHOB</name>
<dbReference type="PANTHER" id="PTHR30537">
    <property type="entry name" value="HTH-TYPE TRANSCRIPTIONAL REGULATOR"/>
    <property type="match status" value="1"/>
</dbReference>
<dbReference type="PROSITE" id="PS50931">
    <property type="entry name" value="HTH_LYSR"/>
    <property type="match status" value="1"/>
</dbReference>
<keyword evidence="4" id="KW-0804">Transcription</keyword>
<dbReference type="Proteomes" id="UP000628017">
    <property type="component" value="Unassembled WGS sequence"/>
</dbReference>
<dbReference type="InterPro" id="IPR036388">
    <property type="entry name" value="WH-like_DNA-bd_sf"/>
</dbReference>
<dbReference type="InterPro" id="IPR005119">
    <property type="entry name" value="LysR_subst-bd"/>
</dbReference>
<evidence type="ECO:0000313" key="6">
    <source>
        <dbReference type="EMBL" id="GGA21301.1"/>
    </source>
</evidence>
<dbReference type="InterPro" id="IPR058163">
    <property type="entry name" value="LysR-type_TF_proteobact-type"/>
</dbReference>
<evidence type="ECO:0000313" key="7">
    <source>
        <dbReference type="Proteomes" id="UP000628017"/>
    </source>
</evidence>
<dbReference type="SUPFAM" id="SSF53850">
    <property type="entry name" value="Periplasmic binding protein-like II"/>
    <property type="match status" value="1"/>
</dbReference>
<sequence length="307" mass="34233">MIDSHLSMIAFAVVADHNSVKAGAQALGFSESKTSDLISNLEDRLGKQLLIRRARSFELTTEGQRIYQTAREMMEIGSEGLETLTGDRGARAQVLRLDMPVFLSGGILREVVQDFLLAHPTVSIELNFEQDTSEKGLELFNLVVSSDSPTSKDISFRKIEGTGAAFYAAPDLAERVKATPIREIPSKIPILLGTDFSASEWAKLFYHGAGSVFPAISYRIKCDDIGLVHNLCRCGAGLAILPKSRVGQDLVSGRLVRVLEELPVQQLEFFAQWRKNNVRLPLIQTFLDHIDDRLNRMRAEIYYRPKP</sequence>
<reference evidence="6" key="1">
    <citation type="journal article" date="2014" name="Int. J. Syst. Evol. Microbiol.">
        <title>Complete genome sequence of Corynebacterium casei LMG S-19264T (=DSM 44701T), isolated from a smear-ripened cheese.</title>
        <authorList>
            <consortium name="US DOE Joint Genome Institute (JGI-PGF)"/>
            <person name="Walter F."/>
            <person name="Albersmeier A."/>
            <person name="Kalinowski J."/>
            <person name="Ruckert C."/>
        </authorList>
    </citation>
    <scope>NUCLEOTIDE SEQUENCE</scope>
    <source>
        <strain evidence="6">CGMCC 1.15880</strain>
    </source>
</reference>
<evidence type="ECO:0000256" key="4">
    <source>
        <dbReference type="ARBA" id="ARBA00023163"/>
    </source>
</evidence>
<dbReference type="AlphaFoldDB" id="A0A916VQM3"/>
<keyword evidence="3" id="KW-0238">DNA-binding</keyword>
<gene>
    <name evidence="6" type="ORF">GCM10011498_22500</name>
</gene>
<dbReference type="EMBL" id="BMKA01000003">
    <property type="protein sequence ID" value="GGA21301.1"/>
    <property type="molecule type" value="Genomic_DNA"/>
</dbReference>
<evidence type="ECO:0000259" key="5">
    <source>
        <dbReference type="PROSITE" id="PS50931"/>
    </source>
</evidence>
<evidence type="ECO:0000256" key="2">
    <source>
        <dbReference type="ARBA" id="ARBA00023015"/>
    </source>
</evidence>
<dbReference type="Pfam" id="PF00126">
    <property type="entry name" value="HTH_1"/>
    <property type="match status" value="1"/>
</dbReference>
<evidence type="ECO:0000256" key="3">
    <source>
        <dbReference type="ARBA" id="ARBA00023125"/>
    </source>
</evidence>
<proteinExistence type="inferred from homology"/>
<feature type="domain" description="HTH lysR-type" evidence="5">
    <location>
        <begin position="8"/>
        <end position="60"/>
    </location>
</feature>
<dbReference type="Gene3D" id="3.40.190.290">
    <property type="match status" value="1"/>
</dbReference>
<dbReference type="InterPro" id="IPR036390">
    <property type="entry name" value="WH_DNA-bd_sf"/>
</dbReference>
<dbReference type="PANTHER" id="PTHR30537:SF5">
    <property type="entry name" value="HTH-TYPE TRANSCRIPTIONAL ACTIVATOR TTDR-RELATED"/>
    <property type="match status" value="1"/>
</dbReference>
<comment type="caution">
    <text evidence="6">The sequence shown here is derived from an EMBL/GenBank/DDBJ whole genome shotgun (WGS) entry which is preliminary data.</text>
</comment>
<comment type="similarity">
    <text evidence="1">Belongs to the LysR transcriptional regulatory family.</text>
</comment>
<reference evidence="6" key="2">
    <citation type="submission" date="2020-09" db="EMBL/GenBank/DDBJ databases">
        <authorList>
            <person name="Sun Q."/>
            <person name="Zhou Y."/>
        </authorList>
    </citation>
    <scope>NUCLEOTIDE SEQUENCE</scope>
    <source>
        <strain evidence="6">CGMCC 1.15880</strain>
    </source>
</reference>
<dbReference type="RefSeq" id="WP_188675074.1">
    <property type="nucleotide sequence ID" value="NZ_BMKA01000003.1"/>
</dbReference>
<dbReference type="Gene3D" id="1.10.10.10">
    <property type="entry name" value="Winged helix-like DNA-binding domain superfamily/Winged helix DNA-binding domain"/>
    <property type="match status" value="1"/>
</dbReference>
<evidence type="ECO:0000256" key="1">
    <source>
        <dbReference type="ARBA" id="ARBA00009437"/>
    </source>
</evidence>
<organism evidence="6 7">
    <name type="scientific">Neptunicoccus cionae</name>
    <dbReference type="NCBI Taxonomy" id="2035344"/>
    <lineage>
        <taxon>Bacteria</taxon>
        <taxon>Pseudomonadati</taxon>
        <taxon>Pseudomonadota</taxon>
        <taxon>Alphaproteobacteria</taxon>
        <taxon>Rhodobacterales</taxon>
        <taxon>Paracoccaceae</taxon>
        <taxon>Neptunicoccus</taxon>
    </lineage>
</organism>
<accession>A0A916VQM3</accession>
<dbReference type="GO" id="GO:0003700">
    <property type="term" value="F:DNA-binding transcription factor activity"/>
    <property type="evidence" value="ECO:0007669"/>
    <property type="project" value="InterPro"/>
</dbReference>
<dbReference type="InterPro" id="IPR000847">
    <property type="entry name" value="LysR_HTH_N"/>
</dbReference>
<dbReference type="Pfam" id="PF03466">
    <property type="entry name" value="LysR_substrate"/>
    <property type="match status" value="1"/>
</dbReference>
<protein>
    <submittedName>
        <fullName evidence="6">Transcriptional regulator</fullName>
    </submittedName>
</protein>
<keyword evidence="7" id="KW-1185">Reference proteome</keyword>
<keyword evidence="2" id="KW-0805">Transcription regulation</keyword>